<keyword evidence="6" id="KW-1185">Reference proteome</keyword>
<dbReference type="SUPFAM" id="SSF55073">
    <property type="entry name" value="Nucleotide cyclase"/>
    <property type="match status" value="1"/>
</dbReference>
<feature type="transmembrane region" description="Helical" evidence="3">
    <location>
        <begin position="119"/>
        <end position="137"/>
    </location>
</feature>
<dbReference type="Gene3D" id="3.30.70.270">
    <property type="match status" value="1"/>
</dbReference>
<proteinExistence type="predicted"/>
<feature type="domain" description="GGDEF" evidence="4">
    <location>
        <begin position="233"/>
        <end position="367"/>
    </location>
</feature>
<keyword evidence="3" id="KW-0812">Transmembrane</keyword>
<dbReference type="Proteomes" id="UP000307541">
    <property type="component" value="Unassembled WGS sequence"/>
</dbReference>
<dbReference type="EC" id="2.7.7.65" evidence="1"/>
<dbReference type="NCBIfam" id="TIGR00254">
    <property type="entry name" value="GGDEF"/>
    <property type="match status" value="1"/>
</dbReference>
<dbReference type="CDD" id="cd01949">
    <property type="entry name" value="GGDEF"/>
    <property type="match status" value="1"/>
</dbReference>
<comment type="caution">
    <text evidence="5">The sequence shown here is derived from an EMBL/GenBank/DDBJ whole genome shotgun (WGS) entry which is preliminary data.</text>
</comment>
<name>A0A4T2A0H9_9PSED</name>
<dbReference type="PANTHER" id="PTHR45138:SF9">
    <property type="entry name" value="DIGUANYLATE CYCLASE DGCM-RELATED"/>
    <property type="match status" value="1"/>
</dbReference>
<dbReference type="OrthoDB" id="9812260at2"/>
<evidence type="ECO:0000256" key="2">
    <source>
        <dbReference type="ARBA" id="ARBA00034247"/>
    </source>
</evidence>
<gene>
    <name evidence="5" type="ORF">D8779_07330</name>
</gene>
<dbReference type="InterPro" id="IPR029787">
    <property type="entry name" value="Nucleotide_cyclase"/>
</dbReference>
<accession>A0A4T2A0H9</accession>
<evidence type="ECO:0000259" key="4">
    <source>
        <dbReference type="PROSITE" id="PS50887"/>
    </source>
</evidence>
<protein>
    <recommendedName>
        <fullName evidence="1">diguanylate cyclase</fullName>
        <ecNumber evidence="1">2.7.7.65</ecNumber>
    </recommendedName>
</protein>
<keyword evidence="3" id="KW-1133">Transmembrane helix</keyword>
<evidence type="ECO:0000256" key="1">
    <source>
        <dbReference type="ARBA" id="ARBA00012528"/>
    </source>
</evidence>
<sequence>MVISRLLRWLPERSLLERDAEQKFRASKAREARKSSLVFALVSALLLLLFNLSDYLSGLPFASPESLLRYIAIATLLIPLAYARRVSAVQLQRLWFAVAVLLILLINAVFYSAGLRNGALGVGGPVVLAVGLGSITFFHMGQKLLLWSLQLAGLLLVKYAGGVNTGWSLFYLTLVIFLLSFTQYRLDLLQRLHFRYQLAERLKAETDKLTGALNRHSFEKRLSHLLGQLKPGTTLCVGLLDIDYFKKYNDHYGHLKGDACLVAVSKALQELPLDLLVRFGGEEFIVVKMVHGDTPSWLLNLNQCIHALQVPHSASPLQWVSASVGLCQYRHQAGGSLPLSQQLLGAADKLLYEAKEGGRNRVCSALLANPATAAVQ</sequence>
<dbReference type="PROSITE" id="PS50887">
    <property type="entry name" value="GGDEF"/>
    <property type="match status" value="1"/>
</dbReference>
<dbReference type="InterPro" id="IPR050469">
    <property type="entry name" value="Diguanylate_Cyclase"/>
</dbReference>
<reference evidence="5 6" key="1">
    <citation type="submission" date="2018-10" db="EMBL/GenBank/DDBJ databases">
        <title>Pseudomonas leptonychotis sp. nov., isolated from Weddell seals in Antarctica.</title>
        <authorList>
            <person name="Novakova D."/>
            <person name="Svec P."/>
            <person name="Kralova S."/>
            <person name="Kristofova L."/>
            <person name="Zeman M."/>
            <person name="Pantucek R."/>
            <person name="Maslanova I."/>
            <person name="Sedlacek I."/>
        </authorList>
    </citation>
    <scope>NUCLEOTIDE SEQUENCE [LARGE SCALE GENOMIC DNA]</scope>
    <source>
        <strain evidence="5 6">CCM 8849</strain>
    </source>
</reference>
<dbReference type="InterPro" id="IPR043128">
    <property type="entry name" value="Rev_trsase/Diguanyl_cyclase"/>
</dbReference>
<dbReference type="GO" id="GO:0005886">
    <property type="term" value="C:plasma membrane"/>
    <property type="evidence" value="ECO:0007669"/>
    <property type="project" value="TreeGrafter"/>
</dbReference>
<feature type="transmembrane region" description="Helical" evidence="3">
    <location>
        <begin position="67"/>
        <end position="83"/>
    </location>
</feature>
<feature type="transmembrane region" description="Helical" evidence="3">
    <location>
        <begin position="95"/>
        <end position="113"/>
    </location>
</feature>
<comment type="catalytic activity">
    <reaction evidence="2">
        <text>2 GTP = 3',3'-c-di-GMP + 2 diphosphate</text>
        <dbReference type="Rhea" id="RHEA:24898"/>
        <dbReference type="ChEBI" id="CHEBI:33019"/>
        <dbReference type="ChEBI" id="CHEBI:37565"/>
        <dbReference type="ChEBI" id="CHEBI:58805"/>
        <dbReference type="EC" id="2.7.7.65"/>
    </reaction>
</comment>
<dbReference type="AlphaFoldDB" id="A0A4T2A0H9"/>
<dbReference type="EMBL" id="RFLV01000001">
    <property type="protein sequence ID" value="TIH10480.1"/>
    <property type="molecule type" value="Genomic_DNA"/>
</dbReference>
<dbReference type="PANTHER" id="PTHR45138">
    <property type="entry name" value="REGULATORY COMPONENTS OF SENSORY TRANSDUCTION SYSTEM"/>
    <property type="match status" value="1"/>
</dbReference>
<dbReference type="GO" id="GO:1902201">
    <property type="term" value="P:negative regulation of bacterial-type flagellum-dependent cell motility"/>
    <property type="evidence" value="ECO:0007669"/>
    <property type="project" value="TreeGrafter"/>
</dbReference>
<dbReference type="Pfam" id="PF00990">
    <property type="entry name" value="GGDEF"/>
    <property type="match status" value="1"/>
</dbReference>
<dbReference type="RefSeq" id="WP_136663764.1">
    <property type="nucleotide sequence ID" value="NZ_RFLV01000001.1"/>
</dbReference>
<dbReference type="GO" id="GO:0043709">
    <property type="term" value="P:cell adhesion involved in single-species biofilm formation"/>
    <property type="evidence" value="ECO:0007669"/>
    <property type="project" value="TreeGrafter"/>
</dbReference>
<evidence type="ECO:0000256" key="3">
    <source>
        <dbReference type="SAM" id="Phobius"/>
    </source>
</evidence>
<dbReference type="InterPro" id="IPR000160">
    <property type="entry name" value="GGDEF_dom"/>
</dbReference>
<keyword evidence="3" id="KW-0472">Membrane</keyword>
<evidence type="ECO:0000313" key="6">
    <source>
        <dbReference type="Proteomes" id="UP000307541"/>
    </source>
</evidence>
<dbReference type="SMART" id="SM00267">
    <property type="entry name" value="GGDEF"/>
    <property type="match status" value="1"/>
</dbReference>
<dbReference type="GO" id="GO:0052621">
    <property type="term" value="F:diguanylate cyclase activity"/>
    <property type="evidence" value="ECO:0007669"/>
    <property type="project" value="UniProtKB-EC"/>
</dbReference>
<evidence type="ECO:0000313" key="5">
    <source>
        <dbReference type="EMBL" id="TIH10480.1"/>
    </source>
</evidence>
<organism evidence="5 6">
    <name type="scientific">Pseudomonas leptonychotis</name>
    <dbReference type="NCBI Taxonomy" id="2448482"/>
    <lineage>
        <taxon>Bacteria</taxon>
        <taxon>Pseudomonadati</taxon>
        <taxon>Pseudomonadota</taxon>
        <taxon>Gammaproteobacteria</taxon>
        <taxon>Pseudomonadales</taxon>
        <taxon>Pseudomonadaceae</taxon>
        <taxon>Pseudomonas</taxon>
    </lineage>
</organism>
<feature type="transmembrane region" description="Helical" evidence="3">
    <location>
        <begin position="37"/>
        <end position="55"/>
    </location>
</feature>
<feature type="transmembrane region" description="Helical" evidence="3">
    <location>
        <begin position="167"/>
        <end position="186"/>
    </location>
</feature>